<reference evidence="1 2" key="1">
    <citation type="submission" date="2024-09" db="EMBL/GenBank/DDBJ databases">
        <authorList>
            <person name="Sun Q."/>
            <person name="Mori K."/>
        </authorList>
    </citation>
    <scope>NUCLEOTIDE SEQUENCE [LARGE SCALE GENOMIC DNA]</scope>
    <source>
        <strain evidence="1 2">TBRC 1432</strain>
    </source>
</reference>
<organism evidence="1 2">
    <name type="scientific">Kutzneria chonburiensis</name>
    <dbReference type="NCBI Taxonomy" id="1483604"/>
    <lineage>
        <taxon>Bacteria</taxon>
        <taxon>Bacillati</taxon>
        <taxon>Actinomycetota</taxon>
        <taxon>Actinomycetes</taxon>
        <taxon>Pseudonocardiales</taxon>
        <taxon>Pseudonocardiaceae</taxon>
        <taxon>Kutzneria</taxon>
    </lineage>
</organism>
<dbReference type="Proteomes" id="UP001589810">
    <property type="component" value="Unassembled WGS sequence"/>
</dbReference>
<evidence type="ECO:0000313" key="2">
    <source>
        <dbReference type="Proteomes" id="UP001589810"/>
    </source>
</evidence>
<dbReference type="EMBL" id="JBHLUD010000013">
    <property type="protein sequence ID" value="MFC0546233.1"/>
    <property type="molecule type" value="Genomic_DNA"/>
</dbReference>
<comment type="caution">
    <text evidence="1">The sequence shown here is derived from an EMBL/GenBank/DDBJ whole genome shotgun (WGS) entry which is preliminary data.</text>
</comment>
<evidence type="ECO:0000313" key="1">
    <source>
        <dbReference type="EMBL" id="MFC0546233.1"/>
    </source>
</evidence>
<proteinExistence type="predicted"/>
<name>A0ABV6N0X5_9PSEU</name>
<protein>
    <submittedName>
        <fullName evidence="1">Uncharacterized protein</fullName>
    </submittedName>
</protein>
<accession>A0ABV6N0X5</accession>
<gene>
    <name evidence="1" type="ORF">ACFFH7_32285</name>
</gene>
<sequence length="48" mass="5360">MNIAAKFRVRRAEARTRRAVSKAIDAAATPAMRQELMLLAQAHLQGLR</sequence>
<keyword evidence="2" id="KW-1185">Reference proteome</keyword>
<dbReference type="RefSeq" id="WP_379794386.1">
    <property type="nucleotide sequence ID" value="NZ_JBHLUD010000013.1"/>
</dbReference>